<proteinExistence type="predicted"/>
<comment type="cofactor">
    <cofactor evidence="1">
        <name>Mn(2+)</name>
        <dbReference type="ChEBI" id="CHEBI:29035"/>
    </cofactor>
</comment>
<evidence type="ECO:0000313" key="12">
    <source>
        <dbReference type="Proteomes" id="UP000190065"/>
    </source>
</evidence>
<dbReference type="SUPFAM" id="SSF56219">
    <property type="entry name" value="DNase I-like"/>
    <property type="match status" value="1"/>
</dbReference>
<dbReference type="GO" id="GO:0006281">
    <property type="term" value="P:DNA repair"/>
    <property type="evidence" value="ECO:0007669"/>
    <property type="project" value="UniProtKB-KW"/>
</dbReference>
<keyword evidence="8" id="KW-0234">DNA repair</keyword>
<evidence type="ECO:0000256" key="5">
    <source>
        <dbReference type="ARBA" id="ARBA00022763"/>
    </source>
</evidence>
<accession>A0A1T4MG04</accession>
<protein>
    <submittedName>
        <fullName evidence="11">Metal-dependent hydrolase, endonuclease/exonuclease/phosphatase family</fullName>
    </submittedName>
</protein>
<feature type="transmembrane region" description="Helical" evidence="9">
    <location>
        <begin position="41"/>
        <end position="64"/>
    </location>
</feature>
<comment type="cofactor">
    <cofactor evidence="2">
        <name>Mg(2+)</name>
        <dbReference type="ChEBI" id="CHEBI:18420"/>
    </cofactor>
</comment>
<keyword evidence="5" id="KW-0227">DNA damage</keyword>
<dbReference type="CDD" id="cd09084">
    <property type="entry name" value="EEP-2"/>
    <property type="match status" value="1"/>
</dbReference>
<keyword evidence="6 11" id="KW-0378">Hydrolase</keyword>
<keyword evidence="3" id="KW-0540">Nuclease</keyword>
<dbReference type="InterPro" id="IPR005135">
    <property type="entry name" value="Endo/exonuclease/phosphatase"/>
</dbReference>
<dbReference type="PANTHER" id="PTHR15822:SF4">
    <property type="entry name" value="TYROSYL-DNA PHOSPHODIESTERASE 2"/>
    <property type="match status" value="1"/>
</dbReference>
<reference evidence="11 12" key="1">
    <citation type="submission" date="2017-02" db="EMBL/GenBank/DDBJ databases">
        <authorList>
            <person name="Peterson S.W."/>
        </authorList>
    </citation>
    <scope>NUCLEOTIDE SEQUENCE [LARGE SCALE GENOMIC DNA]</scope>
    <source>
        <strain evidence="11 12">ATCC 43324</strain>
    </source>
</reference>
<name>A0A1T4MG04_9BACT</name>
<dbReference type="RefSeq" id="WP_025069993.1">
    <property type="nucleotide sequence ID" value="NZ_FUXK01000006.1"/>
</dbReference>
<dbReference type="Pfam" id="PF03372">
    <property type="entry name" value="Exo_endo_phos"/>
    <property type="match status" value="1"/>
</dbReference>
<evidence type="ECO:0000256" key="8">
    <source>
        <dbReference type="ARBA" id="ARBA00023204"/>
    </source>
</evidence>
<dbReference type="AlphaFoldDB" id="A0A1T4MG04"/>
<evidence type="ECO:0000256" key="9">
    <source>
        <dbReference type="SAM" id="Phobius"/>
    </source>
</evidence>
<keyword evidence="11" id="KW-0255">Endonuclease</keyword>
<evidence type="ECO:0000313" key="11">
    <source>
        <dbReference type="EMBL" id="SJZ65853.1"/>
    </source>
</evidence>
<dbReference type="GO" id="GO:0004519">
    <property type="term" value="F:endonuclease activity"/>
    <property type="evidence" value="ECO:0007669"/>
    <property type="project" value="UniProtKB-KW"/>
</dbReference>
<evidence type="ECO:0000259" key="10">
    <source>
        <dbReference type="Pfam" id="PF03372"/>
    </source>
</evidence>
<evidence type="ECO:0000256" key="7">
    <source>
        <dbReference type="ARBA" id="ARBA00022842"/>
    </source>
</evidence>
<keyword evidence="4" id="KW-0479">Metal-binding</keyword>
<dbReference type="InterPro" id="IPR036691">
    <property type="entry name" value="Endo/exonu/phosph_ase_sf"/>
</dbReference>
<feature type="transmembrane region" description="Helical" evidence="9">
    <location>
        <begin position="12"/>
        <end position="29"/>
    </location>
</feature>
<dbReference type="EMBL" id="FUXK01000006">
    <property type="protein sequence ID" value="SJZ65853.1"/>
    <property type="molecule type" value="Genomic_DNA"/>
</dbReference>
<keyword evidence="9" id="KW-0812">Transmembrane</keyword>
<keyword evidence="11" id="KW-0269">Exonuclease</keyword>
<dbReference type="GO" id="GO:0046872">
    <property type="term" value="F:metal ion binding"/>
    <property type="evidence" value="ECO:0007669"/>
    <property type="project" value="UniProtKB-KW"/>
</dbReference>
<keyword evidence="7" id="KW-0460">Magnesium</keyword>
<evidence type="ECO:0000256" key="4">
    <source>
        <dbReference type="ARBA" id="ARBA00022723"/>
    </source>
</evidence>
<dbReference type="Proteomes" id="UP000190065">
    <property type="component" value="Unassembled WGS sequence"/>
</dbReference>
<dbReference type="Gene3D" id="3.60.10.10">
    <property type="entry name" value="Endonuclease/exonuclease/phosphatase"/>
    <property type="match status" value="1"/>
</dbReference>
<dbReference type="GO" id="GO:0004527">
    <property type="term" value="F:exonuclease activity"/>
    <property type="evidence" value="ECO:0007669"/>
    <property type="project" value="UniProtKB-KW"/>
</dbReference>
<dbReference type="PANTHER" id="PTHR15822">
    <property type="entry name" value="TRAF AND TNF RECEPTOR-ASSOCIATED PROTEIN"/>
    <property type="match status" value="1"/>
</dbReference>
<organism evidence="11 12">
    <name type="scientific">Segatella oulorum</name>
    <dbReference type="NCBI Taxonomy" id="28136"/>
    <lineage>
        <taxon>Bacteria</taxon>
        <taxon>Pseudomonadati</taxon>
        <taxon>Bacteroidota</taxon>
        <taxon>Bacteroidia</taxon>
        <taxon>Bacteroidales</taxon>
        <taxon>Prevotellaceae</taxon>
        <taxon>Segatella</taxon>
    </lineage>
</organism>
<sequence length="363" mass="41081">MLVKLKRITVQLLMGANLSTILLMLFIGYSDRFDPTKHQLLANAGLVFPVVLLANFVFLVFWLCTKKRMAWLPFAGYVVCYGPIRAYCPVNILQDVPPQSVKVMSYNVWSFAGWERHANGKFPILEYIKAQHPDLLCLQEAMTYEIGQARVDSVLDKLFAYKDTLKFSAQSDVIAVYSKYPILSHERIAYPSRGNLSGAFYIKMGRDTVLVINNHLETTGLSSEDKREFRSMMKGKLNGDAAKRTSYRLIDKLGEASSKRAVQANAVANYVSGHLNHSIILCGDFNDTPISYAHHTIGRHLTDCYIAAGNGPGVSYHKAGMYVRIDHIMVTPDWKPYRCVVDNRIKTSDHYPIICWMKRVTKP</sequence>
<dbReference type="eggNOG" id="COG3568">
    <property type="taxonomic scope" value="Bacteria"/>
</dbReference>
<gene>
    <name evidence="11" type="ORF">SAMN02745202_00735</name>
</gene>
<dbReference type="STRING" id="28136.SAMN02745202_00735"/>
<keyword evidence="9" id="KW-0472">Membrane</keyword>
<evidence type="ECO:0000256" key="1">
    <source>
        <dbReference type="ARBA" id="ARBA00001936"/>
    </source>
</evidence>
<evidence type="ECO:0000256" key="6">
    <source>
        <dbReference type="ARBA" id="ARBA00022801"/>
    </source>
</evidence>
<feature type="domain" description="Endonuclease/exonuclease/phosphatase" evidence="10">
    <location>
        <begin position="104"/>
        <end position="350"/>
    </location>
</feature>
<keyword evidence="9" id="KW-1133">Transmembrane helix</keyword>
<evidence type="ECO:0000256" key="3">
    <source>
        <dbReference type="ARBA" id="ARBA00022722"/>
    </source>
</evidence>
<dbReference type="InterPro" id="IPR051547">
    <property type="entry name" value="TDP2-like"/>
</dbReference>
<evidence type="ECO:0000256" key="2">
    <source>
        <dbReference type="ARBA" id="ARBA00001946"/>
    </source>
</evidence>